<dbReference type="InParanoid" id="A0A2G5ESQ0"/>
<accession>A0A2G5ESQ0</accession>
<dbReference type="PANTHER" id="PTHR45786">
    <property type="entry name" value="DNA BINDING PROTEIN-LIKE"/>
    <property type="match status" value="1"/>
</dbReference>
<name>A0A2G5ESQ0_AQUCA</name>
<dbReference type="AlphaFoldDB" id="A0A2G5ESQ0"/>
<gene>
    <name evidence="1" type="ORF">AQUCO_00500603v1</name>
</gene>
<dbReference type="STRING" id="218851.A0A2G5ESQ0"/>
<proteinExistence type="predicted"/>
<organism evidence="1 2">
    <name type="scientific">Aquilegia coerulea</name>
    <name type="common">Rocky mountain columbine</name>
    <dbReference type="NCBI Taxonomy" id="218851"/>
    <lineage>
        <taxon>Eukaryota</taxon>
        <taxon>Viridiplantae</taxon>
        <taxon>Streptophyta</taxon>
        <taxon>Embryophyta</taxon>
        <taxon>Tracheophyta</taxon>
        <taxon>Spermatophyta</taxon>
        <taxon>Magnoliopsida</taxon>
        <taxon>Ranunculales</taxon>
        <taxon>Ranunculaceae</taxon>
        <taxon>Thalictroideae</taxon>
        <taxon>Aquilegia</taxon>
    </lineage>
</organism>
<dbReference type="EMBL" id="KZ305022">
    <property type="protein sequence ID" value="PIA58776.1"/>
    <property type="molecule type" value="Genomic_DNA"/>
</dbReference>
<keyword evidence="2" id="KW-1185">Reference proteome</keyword>
<dbReference type="PANTHER" id="PTHR45786:SF74">
    <property type="entry name" value="ATP-DEPENDENT DNA HELICASE"/>
    <property type="match status" value="1"/>
</dbReference>
<dbReference type="Proteomes" id="UP000230069">
    <property type="component" value="Unassembled WGS sequence"/>
</dbReference>
<dbReference type="OrthoDB" id="1928976at2759"/>
<protein>
    <recommendedName>
        <fullName evidence="3">Helitron helicase-like domain-containing protein</fullName>
    </recommendedName>
</protein>
<evidence type="ECO:0000313" key="1">
    <source>
        <dbReference type="EMBL" id="PIA58776.1"/>
    </source>
</evidence>
<evidence type="ECO:0000313" key="2">
    <source>
        <dbReference type="Proteomes" id="UP000230069"/>
    </source>
</evidence>
<evidence type="ECO:0008006" key="3">
    <source>
        <dbReference type="Google" id="ProtNLM"/>
    </source>
</evidence>
<sequence>MENYVIVGSLLPTPGVEPCYAQLYIYDAQTALAFRESRNPHLRRYVLDLINTVLLETKDLCRLYRQAFEILSDSTFVNNEPPVSLHYTPRTDSRRYNLPTTSEIAVILLGAVGAPITTRDLILRLRAGPLICISECHPAYWASHYVLFFFPLRNWGGTLT</sequence>
<reference evidence="1 2" key="1">
    <citation type="submission" date="2017-09" db="EMBL/GenBank/DDBJ databases">
        <title>WGS assembly of Aquilegia coerulea Goldsmith.</title>
        <authorList>
            <person name="Hodges S."/>
            <person name="Kramer E."/>
            <person name="Nordborg M."/>
            <person name="Tomkins J."/>
            <person name="Borevitz J."/>
            <person name="Derieg N."/>
            <person name="Yan J."/>
            <person name="Mihaltcheva S."/>
            <person name="Hayes R.D."/>
            <person name="Rokhsar D."/>
        </authorList>
    </citation>
    <scope>NUCLEOTIDE SEQUENCE [LARGE SCALE GENOMIC DNA]</scope>
    <source>
        <strain evidence="2">cv. Goldsmith</strain>
    </source>
</reference>